<comment type="caution">
    <text evidence="1">The sequence shown here is derived from an EMBL/GenBank/DDBJ whole genome shotgun (WGS) entry which is preliminary data.</text>
</comment>
<proteinExistence type="predicted"/>
<dbReference type="EMBL" id="JAIWYP010000013">
    <property type="protein sequence ID" value="KAH3715350.1"/>
    <property type="molecule type" value="Genomic_DNA"/>
</dbReference>
<reference evidence="1" key="1">
    <citation type="journal article" date="2019" name="bioRxiv">
        <title>The Genome of the Zebra Mussel, Dreissena polymorpha: A Resource for Invasive Species Research.</title>
        <authorList>
            <person name="McCartney M.A."/>
            <person name="Auch B."/>
            <person name="Kono T."/>
            <person name="Mallez S."/>
            <person name="Zhang Y."/>
            <person name="Obille A."/>
            <person name="Becker A."/>
            <person name="Abrahante J.E."/>
            <person name="Garbe J."/>
            <person name="Badalamenti J.P."/>
            <person name="Herman A."/>
            <person name="Mangelson H."/>
            <person name="Liachko I."/>
            <person name="Sullivan S."/>
            <person name="Sone E.D."/>
            <person name="Koren S."/>
            <person name="Silverstein K.A.T."/>
            <person name="Beckman K.B."/>
            <person name="Gohl D.M."/>
        </authorList>
    </citation>
    <scope>NUCLEOTIDE SEQUENCE</scope>
    <source>
        <strain evidence="1">Duluth1</strain>
        <tissue evidence="1">Whole animal</tissue>
    </source>
</reference>
<protein>
    <submittedName>
        <fullName evidence="1">Uncharacterized protein</fullName>
    </submittedName>
</protein>
<name>A0A9D4C1A4_DREPO</name>
<dbReference type="Proteomes" id="UP000828390">
    <property type="component" value="Unassembled WGS sequence"/>
</dbReference>
<organism evidence="1 2">
    <name type="scientific">Dreissena polymorpha</name>
    <name type="common">Zebra mussel</name>
    <name type="synonym">Mytilus polymorpha</name>
    <dbReference type="NCBI Taxonomy" id="45954"/>
    <lineage>
        <taxon>Eukaryota</taxon>
        <taxon>Metazoa</taxon>
        <taxon>Spiralia</taxon>
        <taxon>Lophotrochozoa</taxon>
        <taxon>Mollusca</taxon>
        <taxon>Bivalvia</taxon>
        <taxon>Autobranchia</taxon>
        <taxon>Heteroconchia</taxon>
        <taxon>Euheterodonta</taxon>
        <taxon>Imparidentia</taxon>
        <taxon>Neoheterodontei</taxon>
        <taxon>Myida</taxon>
        <taxon>Dreissenoidea</taxon>
        <taxon>Dreissenidae</taxon>
        <taxon>Dreissena</taxon>
    </lineage>
</organism>
<reference evidence="1" key="2">
    <citation type="submission" date="2020-11" db="EMBL/GenBank/DDBJ databases">
        <authorList>
            <person name="McCartney M.A."/>
            <person name="Auch B."/>
            <person name="Kono T."/>
            <person name="Mallez S."/>
            <person name="Becker A."/>
            <person name="Gohl D.M."/>
            <person name="Silverstein K.A.T."/>
            <person name="Koren S."/>
            <person name="Bechman K.B."/>
            <person name="Herman A."/>
            <person name="Abrahante J.E."/>
            <person name="Garbe J."/>
        </authorList>
    </citation>
    <scope>NUCLEOTIDE SEQUENCE</scope>
    <source>
        <strain evidence="1">Duluth1</strain>
        <tissue evidence="1">Whole animal</tissue>
    </source>
</reference>
<gene>
    <name evidence="1" type="ORF">DPMN_058057</name>
</gene>
<evidence type="ECO:0000313" key="1">
    <source>
        <dbReference type="EMBL" id="KAH3715350.1"/>
    </source>
</evidence>
<keyword evidence="2" id="KW-1185">Reference proteome</keyword>
<accession>A0A9D4C1A4</accession>
<dbReference type="AlphaFoldDB" id="A0A9D4C1A4"/>
<evidence type="ECO:0000313" key="2">
    <source>
        <dbReference type="Proteomes" id="UP000828390"/>
    </source>
</evidence>
<sequence length="94" mass="11016">MESESKLVSFNLSYQSYRDIESERKLVSFNLGYQSYKDIESESKPVHFNLHYQSYRDNMSQSPSRFLSIWTINPIETIRVRVQAGLFQSGLSIL</sequence>